<dbReference type="eggNOG" id="COG3255">
    <property type="taxonomic scope" value="Bacteria"/>
</dbReference>
<organism evidence="2 3">
    <name type="scientific">Catenulispora acidiphila (strain DSM 44928 / JCM 14897 / NBRC 102108 / NRRL B-24433 / ID139908)</name>
    <dbReference type="NCBI Taxonomy" id="479433"/>
    <lineage>
        <taxon>Bacteria</taxon>
        <taxon>Bacillati</taxon>
        <taxon>Actinomycetota</taxon>
        <taxon>Actinomycetes</taxon>
        <taxon>Catenulisporales</taxon>
        <taxon>Catenulisporaceae</taxon>
        <taxon>Catenulispora</taxon>
    </lineage>
</organism>
<name>C7QBP9_CATAD</name>
<dbReference type="Pfam" id="PF11716">
    <property type="entry name" value="MDMPI_N"/>
    <property type="match status" value="1"/>
</dbReference>
<dbReference type="RefSeq" id="WP_012785920.1">
    <property type="nucleotide sequence ID" value="NC_013131.1"/>
</dbReference>
<dbReference type="EMBL" id="CP001700">
    <property type="protein sequence ID" value="ACU70626.1"/>
    <property type="molecule type" value="Genomic_DNA"/>
</dbReference>
<keyword evidence="3" id="KW-1185">Reference proteome</keyword>
<dbReference type="OrthoDB" id="3669840at2"/>
<dbReference type="KEGG" id="cai:Caci_1705"/>
<dbReference type="HOGENOM" id="CLU_951980_0_0_11"/>
<dbReference type="AlphaFoldDB" id="C7QBP9"/>
<evidence type="ECO:0000313" key="3">
    <source>
        <dbReference type="Proteomes" id="UP000000851"/>
    </source>
</evidence>
<dbReference type="NCBIfam" id="TIGR03083">
    <property type="entry name" value="maleylpyruvate isomerase family mycothiol-dependent enzyme"/>
    <property type="match status" value="1"/>
</dbReference>
<sequence length="285" mass="30017">MPRTRTTLVEDLAAARVAVPALAERAARVVEGMGDPKAVSQLPGWNAADVAVHLGMACTAYSAAAAGVLDVKRWDKVVPVHPDLAQRVAVLNATTLAQAHPDAYLAVPGQLRDGAAALVAALDGRDPDEPCGIPWFGLDTPLSLAAVVGLFLSETALHVLDVARASGQKWVVPPEIARLIISLAYLDTIPRTVDASRAAAVHAVFRIHVRGGVTIGVDVDGPQVETHRDPAPARTDCHIWVDPVALVLTASGRSSQARQIAAGRMVSFGRKPWLGPVFGRIFAHP</sequence>
<dbReference type="SUPFAM" id="SSF109854">
    <property type="entry name" value="DinB/YfiT-like putative metalloenzymes"/>
    <property type="match status" value="1"/>
</dbReference>
<protein>
    <recommendedName>
        <fullName evidence="1">Mycothiol-dependent maleylpyruvate isomerase metal-binding domain-containing protein</fullName>
    </recommendedName>
</protein>
<dbReference type="GO" id="GO:0046872">
    <property type="term" value="F:metal ion binding"/>
    <property type="evidence" value="ECO:0007669"/>
    <property type="project" value="InterPro"/>
</dbReference>
<proteinExistence type="predicted"/>
<accession>C7QBP9</accession>
<dbReference type="Proteomes" id="UP000000851">
    <property type="component" value="Chromosome"/>
</dbReference>
<dbReference type="Gene3D" id="1.20.120.450">
    <property type="entry name" value="dinb family like domain"/>
    <property type="match status" value="1"/>
</dbReference>
<evidence type="ECO:0000259" key="1">
    <source>
        <dbReference type="Pfam" id="PF11716"/>
    </source>
</evidence>
<evidence type="ECO:0000313" key="2">
    <source>
        <dbReference type="EMBL" id="ACU70626.1"/>
    </source>
</evidence>
<reference evidence="2 3" key="1">
    <citation type="journal article" date="2009" name="Stand. Genomic Sci.">
        <title>Complete genome sequence of Catenulispora acidiphila type strain (ID 139908).</title>
        <authorList>
            <person name="Copeland A."/>
            <person name="Lapidus A."/>
            <person name="Glavina Del Rio T."/>
            <person name="Nolan M."/>
            <person name="Lucas S."/>
            <person name="Chen F."/>
            <person name="Tice H."/>
            <person name="Cheng J.F."/>
            <person name="Bruce D."/>
            <person name="Goodwin L."/>
            <person name="Pitluck S."/>
            <person name="Mikhailova N."/>
            <person name="Pati A."/>
            <person name="Ivanova N."/>
            <person name="Mavromatis K."/>
            <person name="Chen A."/>
            <person name="Palaniappan K."/>
            <person name="Chain P."/>
            <person name="Land M."/>
            <person name="Hauser L."/>
            <person name="Chang Y.J."/>
            <person name="Jeffries C.D."/>
            <person name="Chertkov O."/>
            <person name="Brettin T."/>
            <person name="Detter J.C."/>
            <person name="Han C."/>
            <person name="Ali Z."/>
            <person name="Tindall B.J."/>
            <person name="Goker M."/>
            <person name="Bristow J."/>
            <person name="Eisen J.A."/>
            <person name="Markowitz V."/>
            <person name="Hugenholtz P."/>
            <person name="Kyrpides N.C."/>
            <person name="Klenk H.P."/>
        </authorList>
    </citation>
    <scope>NUCLEOTIDE SEQUENCE [LARGE SCALE GENOMIC DNA]</scope>
    <source>
        <strain evidence="3">DSM 44928 / JCM 14897 / NBRC 102108 / NRRL B-24433 / ID139908</strain>
    </source>
</reference>
<dbReference type="InterPro" id="IPR017517">
    <property type="entry name" value="Maleyloyr_isom"/>
</dbReference>
<dbReference type="InParanoid" id="C7QBP9"/>
<feature type="domain" description="Mycothiol-dependent maleylpyruvate isomerase metal-binding" evidence="1">
    <location>
        <begin position="21"/>
        <end position="163"/>
    </location>
</feature>
<dbReference type="InterPro" id="IPR034660">
    <property type="entry name" value="DinB/YfiT-like"/>
</dbReference>
<dbReference type="InterPro" id="IPR024344">
    <property type="entry name" value="MDMPI_metal-binding"/>
</dbReference>
<gene>
    <name evidence="2" type="ordered locus">Caci_1705</name>
</gene>
<dbReference type="STRING" id="479433.Caci_1705"/>